<reference evidence="7" key="3">
    <citation type="submission" date="2025-09" db="UniProtKB">
        <authorList>
            <consortium name="Ensembl"/>
        </authorList>
    </citation>
    <scope>IDENTIFICATION</scope>
</reference>
<dbReference type="PROSITE" id="PS50217">
    <property type="entry name" value="BZIP"/>
    <property type="match status" value="1"/>
</dbReference>
<dbReference type="Pfam" id="PF03131">
    <property type="entry name" value="bZIP_Maf"/>
    <property type="match status" value="1"/>
</dbReference>
<sequence>MGDRREVEDNSDTASLISPISFDLSPYQNISPDTLSPVEESSDSPHLSPTTPDLLEKRRTSVQEGIANVNKNYATMPYSEFNYWIRKLSQYEAGELRQKRRMAMNRAASRRHNQRRCKLEQDLREEATYLKARNAELSQQIKELSQREKKLIQRLSMYQRLRGAAASLPDAVDEDKNVQPE</sequence>
<dbReference type="Ensembl" id="ENSMMDT00005011323.1">
    <property type="protein sequence ID" value="ENSMMDP00005010986.1"/>
    <property type="gene ID" value="ENSMMDG00005005952.1"/>
</dbReference>
<dbReference type="AlphaFoldDB" id="A0A667XPH6"/>
<proteinExistence type="predicted"/>
<feature type="region of interest" description="Disordered" evidence="5">
    <location>
        <begin position="1"/>
        <end position="55"/>
    </location>
</feature>
<dbReference type="GO" id="GO:0003700">
    <property type="term" value="F:DNA-binding transcription factor activity"/>
    <property type="evidence" value="ECO:0007669"/>
    <property type="project" value="InterPro"/>
</dbReference>
<evidence type="ECO:0000256" key="2">
    <source>
        <dbReference type="ARBA" id="ARBA00023125"/>
    </source>
</evidence>
<dbReference type="InterPro" id="IPR004826">
    <property type="entry name" value="bZIP_Maf"/>
</dbReference>
<accession>A0A667XPH6</accession>
<keyword evidence="4" id="KW-0175">Coiled coil</keyword>
<feature type="coiled-coil region" evidence="4">
    <location>
        <begin position="120"/>
        <end position="161"/>
    </location>
</feature>
<dbReference type="CDD" id="cd14686">
    <property type="entry name" value="bZIP"/>
    <property type="match status" value="1"/>
</dbReference>
<keyword evidence="3" id="KW-0804">Transcription</keyword>
<evidence type="ECO:0000256" key="3">
    <source>
        <dbReference type="ARBA" id="ARBA00023163"/>
    </source>
</evidence>
<dbReference type="Proteomes" id="UP000472263">
    <property type="component" value="Chromosome 15"/>
</dbReference>
<dbReference type="GO" id="GO:0003677">
    <property type="term" value="F:DNA binding"/>
    <property type="evidence" value="ECO:0007669"/>
    <property type="project" value="UniProtKB-KW"/>
</dbReference>
<keyword evidence="1" id="KW-0805">Transcription regulation</keyword>
<evidence type="ECO:0000256" key="5">
    <source>
        <dbReference type="SAM" id="MobiDB-lite"/>
    </source>
</evidence>
<evidence type="ECO:0000313" key="8">
    <source>
        <dbReference type="Proteomes" id="UP000472263"/>
    </source>
</evidence>
<evidence type="ECO:0000313" key="7">
    <source>
        <dbReference type="Ensembl" id="ENSMMDP00005010986.1"/>
    </source>
</evidence>
<organism evidence="7 8">
    <name type="scientific">Myripristis murdjan</name>
    <name type="common">pinecone soldierfish</name>
    <dbReference type="NCBI Taxonomy" id="586833"/>
    <lineage>
        <taxon>Eukaryota</taxon>
        <taxon>Metazoa</taxon>
        <taxon>Chordata</taxon>
        <taxon>Craniata</taxon>
        <taxon>Vertebrata</taxon>
        <taxon>Euteleostomi</taxon>
        <taxon>Actinopterygii</taxon>
        <taxon>Neopterygii</taxon>
        <taxon>Teleostei</taxon>
        <taxon>Neoteleostei</taxon>
        <taxon>Acanthomorphata</taxon>
        <taxon>Holocentriformes</taxon>
        <taxon>Holocentridae</taxon>
        <taxon>Myripristis</taxon>
    </lineage>
</organism>
<keyword evidence="8" id="KW-1185">Reference proteome</keyword>
<keyword evidence="2" id="KW-0238">DNA-binding</keyword>
<protein>
    <recommendedName>
        <fullName evidence="6">BZIP domain-containing protein</fullName>
    </recommendedName>
</protein>
<dbReference type="InParanoid" id="A0A667XPH6"/>
<reference evidence="7" key="2">
    <citation type="submission" date="2025-08" db="UniProtKB">
        <authorList>
            <consortium name="Ensembl"/>
        </authorList>
    </citation>
    <scope>IDENTIFICATION</scope>
</reference>
<evidence type="ECO:0000256" key="4">
    <source>
        <dbReference type="SAM" id="Coils"/>
    </source>
</evidence>
<feature type="domain" description="BZIP" evidence="6">
    <location>
        <begin position="95"/>
        <end position="158"/>
    </location>
</feature>
<evidence type="ECO:0000256" key="1">
    <source>
        <dbReference type="ARBA" id="ARBA00023015"/>
    </source>
</evidence>
<dbReference type="Gene3D" id="1.20.5.170">
    <property type="match status" value="1"/>
</dbReference>
<dbReference type="InterPro" id="IPR004827">
    <property type="entry name" value="bZIP"/>
</dbReference>
<evidence type="ECO:0000259" key="6">
    <source>
        <dbReference type="PROSITE" id="PS50217"/>
    </source>
</evidence>
<name>A0A667XPH6_9TELE</name>
<reference evidence="7" key="1">
    <citation type="submission" date="2019-06" db="EMBL/GenBank/DDBJ databases">
        <authorList>
            <consortium name="Wellcome Sanger Institute Data Sharing"/>
        </authorList>
    </citation>
    <scope>NUCLEOTIDE SEQUENCE [LARGE SCALE GENOMIC DNA]</scope>
</reference>